<gene>
    <name evidence="3" type="ORF">FUAX_48700</name>
</gene>
<dbReference type="AlphaFoldDB" id="A0AAU9CWU0"/>
<comment type="subcellular location">
    <subcellularLocation>
        <location evidence="1">Cell envelope</location>
    </subcellularLocation>
</comment>
<reference evidence="3 4" key="1">
    <citation type="submission" date="2021-12" db="EMBL/GenBank/DDBJ databases">
        <title>Genome sequencing of bacteria with rrn-lacking chromosome and rrn-plasmid.</title>
        <authorList>
            <person name="Anda M."/>
            <person name="Iwasaki W."/>
        </authorList>
    </citation>
    <scope>NUCLEOTIDE SEQUENCE [LARGE SCALE GENOMIC DNA]</scope>
    <source>
        <strain evidence="3 4">DSM 100852</strain>
        <plasmid evidence="3 4">pFA4</plasmid>
    </source>
</reference>
<organism evidence="3 4">
    <name type="scientific">Fulvitalea axinellae</name>
    <dbReference type="NCBI Taxonomy" id="1182444"/>
    <lineage>
        <taxon>Bacteria</taxon>
        <taxon>Pseudomonadati</taxon>
        <taxon>Bacteroidota</taxon>
        <taxon>Cytophagia</taxon>
        <taxon>Cytophagales</taxon>
        <taxon>Persicobacteraceae</taxon>
        <taxon>Fulvitalea</taxon>
    </lineage>
</organism>
<dbReference type="PANTHER" id="PTHR32347">
    <property type="entry name" value="EFFLUX SYSTEM COMPONENT YKNX-RELATED"/>
    <property type="match status" value="1"/>
</dbReference>
<accession>A0AAU9CWU0</accession>
<keyword evidence="2" id="KW-0175">Coiled coil</keyword>
<keyword evidence="3" id="KW-0614">Plasmid</keyword>
<geneLocation type="plasmid" evidence="3 4">
    <name>pFA4</name>
</geneLocation>
<dbReference type="InterPro" id="IPR050465">
    <property type="entry name" value="UPF0194_transport"/>
</dbReference>
<dbReference type="EMBL" id="AP025318">
    <property type="protein sequence ID" value="BDD12438.1"/>
    <property type="molecule type" value="Genomic_DNA"/>
</dbReference>
<evidence type="ECO:0000313" key="3">
    <source>
        <dbReference type="EMBL" id="BDD12438.1"/>
    </source>
</evidence>
<evidence type="ECO:0000313" key="4">
    <source>
        <dbReference type="Proteomes" id="UP001348817"/>
    </source>
</evidence>
<evidence type="ECO:0000256" key="1">
    <source>
        <dbReference type="ARBA" id="ARBA00004196"/>
    </source>
</evidence>
<evidence type="ECO:0000256" key="2">
    <source>
        <dbReference type="ARBA" id="ARBA00023054"/>
    </source>
</evidence>
<proteinExistence type="predicted"/>
<protein>
    <submittedName>
        <fullName evidence="3">Uncharacterized protein</fullName>
    </submittedName>
</protein>
<name>A0AAU9CWU0_9BACT</name>
<sequence length="265" mass="29828">MGRQKAMYRETGFQVFEGYVSKHNSINFISPYDGQILGAGLLPGKQFKEGDLLCHIADKEVLGELRRLKRGMIQRLPQVISSLMLEEPKSAEAWSDYLSKLKINGDMPQPPAPQNKGEEKTLFKHRIYRDYYAIDQLQRTVKDHPIYAPFDGIVKNIASDNTEIYSGQHLMTLWRSHNTFELETQLSVSFGQSVNEGDSVNVSLAANPDKVWSGYVCTIKAPEDFRVEQYKVTVGVNISDPKSGLPSEGEKASVVIFPAVSTKRR</sequence>
<dbReference type="Proteomes" id="UP001348817">
    <property type="component" value="Plasmid pFA4"/>
</dbReference>
<dbReference type="RefSeq" id="WP_338395575.1">
    <property type="nucleotide sequence ID" value="NZ_AP025318.1"/>
</dbReference>
<keyword evidence="4" id="KW-1185">Reference proteome</keyword>
<dbReference type="KEGG" id="fax:FUAX_48700"/>
<dbReference type="GO" id="GO:0030313">
    <property type="term" value="C:cell envelope"/>
    <property type="evidence" value="ECO:0007669"/>
    <property type="project" value="UniProtKB-SubCell"/>
</dbReference>